<keyword evidence="8" id="KW-0044">Antibiotic</keyword>
<comment type="subcellular location">
    <subcellularLocation>
        <location evidence="3">Membrane</location>
    </subcellularLocation>
</comment>
<dbReference type="PROSITE" id="PS00276">
    <property type="entry name" value="CHANNEL_COLICIN"/>
    <property type="match status" value="1"/>
</dbReference>
<comment type="function">
    <text evidence="1">This colicin is a channel-forming colicin. This class of transmembrane toxins depolarize the cytoplasmic membrane, leading to dissipation of cellular energy.</text>
</comment>
<reference evidence="13" key="2">
    <citation type="submission" date="2020-07" db="EMBL/GenBank/DDBJ databases">
        <authorList>
            <person name="Lood C."/>
            <person name="Girard L."/>
        </authorList>
    </citation>
    <scope>NUCLEOTIDE SEQUENCE</scope>
    <source>
        <strain evidence="13">BW13M1</strain>
    </source>
</reference>
<dbReference type="GO" id="GO:0050829">
    <property type="term" value="P:defense response to Gram-negative bacterium"/>
    <property type="evidence" value="ECO:0007669"/>
    <property type="project" value="InterPro"/>
</dbReference>
<evidence type="ECO:0000256" key="1">
    <source>
        <dbReference type="ARBA" id="ARBA00002178"/>
    </source>
</evidence>
<evidence type="ECO:0000256" key="2">
    <source>
        <dbReference type="ARBA" id="ARBA00003197"/>
    </source>
</evidence>
<keyword evidence="10 11" id="KW-0472">Membrane</keyword>
<organism evidence="13">
    <name type="scientific">Pseudomonas peradeniyensis</name>
    <dbReference type="NCBI Taxonomy" id="2745488"/>
    <lineage>
        <taxon>Bacteria</taxon>
        <taxon>Pseudomonadati</taxon>
        <taxon>Pseudomonadota</taxon>
        <taxon>Gammaproteobacteria</taxon>
        <taxon>Pseudomonadales</taxon>
        <taxon>Pseudomonadaceae</taxon>
        <taxon>Pseudomonas</taxon>
    </lineage>
</organism>
<evidence type="ECO:0000256" key="5">
    <source>
        <dbReference type="ARBA" id="ARBA00022529"/>
    </source>
</evidence>
<dbReference type="SUPFAM" id="SSF56837">
    <property type="entry name" value="Colicin"/>
    <property type="match status" value="1"/>
</dbReference>
<feature type="transmembrane region" description="Helical" evidence="11">
    <location>
        <begin position="507"/>
        <end position="537"/>
    </location>
</feature>
<keyword evidence="6 11" id="KW-0812">Transmembrane</keyword>
<protein>
    <recommendedName>
        <fullName evidence="12">EH domain-containing protein</fullName>
    </recommendedName>
</protein>
<evidence type="ECO:0000256" key="7">
    <source>
        <dbReference type="ARBA" id="ARBA00022989"/>
    </source>
</evidence>
<keyword evidence="9" id="KW-0078">Bacteriocin</keyword>
<evidence type="ECO:0000256" key="8">
    <source>
        <dbReference type="ARBA" id="ARBA00023022"/>
    </source>
</evidence>
<dbReference type="EMBL" id="JABWRJ010000006">
    <property type="protein sequence ID" value="MBC3445507.1"/>
    <property type="molecule type" value="Genomic_DNA"/>
</dbReference>
<dbReference type="RefSeq" id="WP_186713467.1">
    <property type="nucleotide sequence ID" value="NZ_JABWRJ020000001.1"/>
</dbReference>
<evidence type="ECO:0000259" key="12">
    <source>
        <dbReference type="PROSITE" id="PS50031"/>
    </source>
</evidence>
<comment type="caution">
    <text evidence="13">The sequence shown here is derived from an EMBL/GenBank/DDBJ whole genome shotgun (WGS) entry which is preliminary data.</text>
</comment>
<keyword evidence="5" id="KW-0929">Antimicrobial</keyword>
<reference evidence="13" key="1">
    <citation type="journal article" date="2020" name="Microorganisms">
        <title>Reliable Identification of Environmental Pseudomonas Isolates Using the rpoD Gene.</title>
        <authorList>
            <consortium name="The Broad Institute Genome Sequencing Platform"/>
            <person name="Girard L."/>
            <person name="Lood C."/>
            <person name="Rokni-Zadeh H."/>
            <person name="van Noort V."/>
            <person name="Lavigne R."/>
            <person name="De Mot R."/>
        </authorList>
    </citation>
    <scope>NUCLEOTIDE SEQUENCE</scope>
    <source>
        <strain evidence="13">BW13M1</strain>
    </source>
</reference>
<evidence type="ECO:0000256" key="6">
    <source>
        <dbReference type="ARBA" id="ARBA00022692"/>
    </source>
</evidence>
<dbReference type="InterPro" id="IPR000293">
    <property type="entry name" value="Channel_colicin_C"/>
</dbReference>
<dbReference type="PRINTS" id="PR00280">
    <property type="entry name" value="CHANLCOLICIN"/>
</dbReference>
<gene>
    <name evidence="13" type="ORF">HU751_06970</name>
</gene>
<comment type="similarity">
    <text evidence="4">Belongs to the channel forming colicin family.</text>
</comment>
<sequence length="552" mass="59654">MAQKGYTELQPLVIVPDRVQTYGPGGGGGYVGNAGGWGLQEGPRRGEGSGGTIRDIATPNVMSEFMNEQIANQAVIDTEYTARFKTLTADTERELEQNKLAAKAGQALTPAQAAAAEQQAAVKLIEAKKAQYITIAPKMYGMYGQSPYFLMEVLPQQMMRELLNSRKMTPDSLMKLWALYDDVYKSALEVKALSMAVGVVAGKLAGLAQQRDRLEAQAVPSEAQQEQRLALIAQERDIHFQQLPEFLQNEVIKAAGSVASMSTAQALNHYKALMEGMAAAKLAAVGPIVAPPPYSRGGITIRFSPNNPKINAPLSKPELEALNELVFLQNNTEIGRKWLSYHDALLKKESARQLNETAAAMGGLAERAGDADQIKDAVKFTADFYKDLTAKFGDKASALAKELADKAQGKRIRNAQEALKAFDQYKDILDKKFSAKDRQAIANALEALDKERMAKDLARFSKAFGSVGNVMDFVDLATEARKATQTGNWTPFFVKAETILAGKAATAAVAVMFGMLTGASLGIVGFALVMAITSALVTDERVAKLNAFIMAL</sequence>
<dbReference type="AlphaFoldDB" id="A0A923JYD7"/>
<dbReference type="GO" id="GO:0016020">
    <property type="term" value="C:membrane"/>
    <property type="evidence" value="ECO:0007669"/>
    <property type="project" value="UniProtKB-SubCell"/>
</dbReference>
<evidence type="ECO:0000256" key="10">
    <source>
        <dbReference type="ARBA" id="ARBA00023136"/>
    </source>
</evidence>
<dbReference type="GO" id="GO:0140911">
    <property type="term" value="F:pore-forming activity"/>
    <property type="evidence" value="ECO:0007669"/>
    <property type="project" value="InterPro"/>
</dbReference>
<name>A0A923JYD7_9PSED</name>
<dbReference type="Gene3D" id="1.10.490.30">
    <property type="entry name" value="Colicin"/>
    <property type="match status" value="1"/>
</dbReference>
<proteinExistence type="inferred from homology"/>
<evidence type="ECO:0000256" key="4">
    <source>
        <dbReference type="ARBA" id="ARBA00007595"/>
    </source>
</evidence>
<evidence type="ECO:0000313" key="13">
    <source>
        <dbReference type="EMBL" id="MBC3445507.1"/>
    </source>
</evidence>
<dbReference type="PROSITE" id="PS50031">
    <property type="entry name" value="EH"/>
    <property type="match status" value="1"/>
</dbReference>
<dbReference type="GO" id="GO:0031640">
    <property type="term" value="P:killing of cells of another organism"/>
    <property type="evidence" value="ECO:0007669"/>
    <property type="project" value="UniProtKB-KW"/>
</dbReference>
<dbReference type="InterPro" id="IPR000261">
    <property type="entry name" value="EH_dom"/>
</dbReference>
<evidence type="ECO:0000256" key="9">
    <source>
        <dbReference type="ARBA" id="ARBA00023048"/>
    </source>
</evidence>
<evidence type="ECO:0000256" key="3">
    <source>
        <dbReference type="ARBA" id="ARBA00004370"/>
    </source>
</evidence>
<feature type="domain" description="EH" evidence="12">
    <location>
        <begin position="135"/>
        <end position="225"/>
    </location>
</feature>
<dbReference type="Pfam" id="PF01024">
    <property type="entry name" value="Colicin"/>
    <property type="match status" value="1"/>
</dbReference>
<keyword evidence="7 11" id="KW-1133">Transmembrane helix</keyword>
<dbReference type="InterPro" id="IPR038283">
    <property type="entry name" value="Channel_colicin_C_sf"/>
</dbReference>
<accession>A0A923JYD7</accession>
<comment type="function">
    <text evidence="2">Colicins are polypeptide toxins produced by and active against E.coli and closely related bacteria.</text>
</comment>
<evidence type="ECO:0000256" key="11">
    <source>
        <dbReference type="SAM" id="Phobius"/>
    </source>
</evidence>